<dbReference type="PIRSF" id="PIRSF033239">
    <property type="entry name" value="ExoD"/>
    <property type="match status" value="1"/>
</dbReference>
<proteinExistence type="predicted"/>
<evidence type="ECO:0000313" key="3">
    <source>
        <dbReference type="Proteomes" id="UP000058114"/>
    </source>
</evidence>
<gene>
    <name evidence="2" type="primary">exoD</name>
    <name evidence="2" type="ORF">WL1483_3817</name>
</gene>
<feature type="transmembrane region" description="Helical" evidence="1">
    <location>
        <begin position="176"/>
        <end position="201"/>
    </location>
</feature>
<feature type="transmembrane region" description="Helical" evidence="1">
    <location>
        <begin position="42"/>
        <end position="60"/>
    </location>
</feature>
<dbReference type="AlphaFoldDB" id="A0A0S2SNL9"/>
<reference evidence="2 3" key="2">
    <citation type="journal article" date="2016" name="Genome Announc.">
        <title>Complete Genome Sequence of the Highly Virulent Aeromonas schubertii Strain WL1483, Isolated from Diseased Snakehead Fish (Channa argus) in China.</title>
        <authorList>
            <person name="Liu L."/>
            <person name="Li N."/>
            <person name="Zhang D."/>
            <person name="Fu X."/>
            <person name="Shi C."/>
            <person name="Lin Q."/>
            <person name="Hao G."/>
        </authorList>
    </citation>
    <scope>NUCLEOTIDE SEQUENCE [LARGE SCALE GENOMIC DNA]</scope>
    <source>
        <strain evidence="2 3">WL1483</strain>
    </source>
</reference>
<dbReference type="Proteomes" id="UP000058114">
    <property type="component" value="Chromosome"/>
</dbReference>
<dbReference type="KEGG" id="asr:WL1483_3817"/>
<protein>
    <submittedName>
        <fullName evidence="2">Protein ExoD</fullName>
    </submittedName>
</protein>
<sequence length="212" mass="22585">MTSAPLNDPKTTLATTLSNTAHALQGERVSLRQMLELIGEQGMLLFCLLLTVPFLLPVSIPGVSTPFGLLILLIGIGIALNRVPWLPCMLMDRHFATDQLKATLHKGSALLARLDRVIRPRLLMLSESHTINRVNGLLIVAAALLLMLPLGAIPFTNTLPAWCILLLAAGMLQRDGLLIAGGYTLLTATLGWFTALGIAALKAGQGAVNLLG</sequence>
<name>A0A0S2SNL9_9GAMM</name>
<dbReference type="PATRIC" id="fig|652.5.peg.308"/>
<dbReference type="EMBL" id="CP013067">
    <property type="protein sequence ID" value="ALP43236.1"/>
    <property type="molecule type" value="Genomic_DNA"/>
</dbReference>
<accession>A0A0S2SNL9</accession>
<evidence type="ECO:0000313" key="2">
    <source>
        <dbReference type="EMBL" id="ALP43236.1"/>
    </source>
</evidence>
<feature type="transmembrane region" description="Helical" evidence="1">
    <location>
        <begin position="66"/>
        <end position="85"/>
    </location>
</feature>
<dbReference type="InterPro" id="IPR010331">
    <property type="entry name" value="ExoD"/>
</dbReference>
<keyword evidence="1" id="KW-0812">Transmembrane</keyword>
<reference evidence="3" key="1">
    <citation type="submission" date="2015-10" db="EMBL/GenBank/DDBJ databases">
        <title>Complete Genome Sequence of Aeromonas schubertii strain WL1483.</title>
        <authorList>
            <person name="Liu L."/>
        </authorList>
    </citation>
    <scope>NUCLEOTIDE SEQUENCE [LARGE SCALE GENOMIC DNA]</scope>
    <source>
        <strain evidence="3">WL1483</strain>
    </source>
</reference>
<dbReference type="PANTHER" id="PTHR41795">
    <property type="entry name" value="EXOPOLYSACCHARIDE SYNTHESIS PROTEIN"/>
    <property type="match status" value="1"/>
</dbReference>
<evidence type="ECO:0000256" key="1">
    <source>
        <dbReference type="SAM" id="Phobius"/>
    </source>
</evidence>
<keyword evidence="1" id="KW-1133">Transmembrane helix</keyword>
<keyword evidence="1" id="KW-0472">Membrane</keyword>
<dbReference type="PANTHER" id="PTHR41795:SF1">
    <property type="entry name" value="EXOPOLYSACCHARIDE SYNTHESIS PROTEIN"/>
    <property type="match status" value="1"/>
</dbReference>
<dbReference type="RefSeq" id="WP_060583616.1">
    <property type="nucleotide sequence ID" value="NZ_CP013067.1"/>
</dbReference>
<feature type="transmembrane region" description="Helical" evidence="1">
    <location>
        <begin position="134"/>
        <end position="156"/>
    </location>
</feature>
<dbReference type="Pfam" id="PF06055">
    <property type="entry name" value="ExoD"/>
    <property type="match status" value="1"/>
</dbReference>
<organism evidence="2 3">
    <name type="scientific">Aeromonas schubertii</name>
    <dbReference type="NCBI Taxonomy" id="652"/>
    <lineage>
        <taxon>Bacteria</taxon>
        <taxon>Pseudomonadati</taxon>
        <taxon>Pseudomonadota</taxon>
        <taxon>Gammaproteobacteria</taxon>
        <taxon>Aeromonadales</taxon>
        <taxon>Aeromonadaceae</taxon>
        <taxon>Aeromonas</taxon>
    </lineage>
</organism>